<dbReference type="EMBL" id="MT141321">
    <property type="protein sequence ID" value="QJA58384.1"/>
    <property type="molecule type" value="Genomic_DNA"/>
</dbReference>
<protein>
    <submittedName>
        <fullName evidence="1">Uncharacterized protein</fullName>
    </submittedName>
</protein>
<evidence type="ECO:0000313" key="1">
    <source>
        <dbReference type="EMBL" id="QJA58384.1"/>
    </source>
</evidence>
<name>A0A6M3ILV3_9ZZZZ</name>
<organism evidence="1">
    <name type="scientific">viral metagenome</name>
    <dbReference type="NCBI Taxonomy" id="1070528"/>
    <lineage>
        <taxon>unclassified sequences</taxon>
        <taxon>metagenomes</taxon>
        <taxon>organismal metagenomes</taxon>
    </lineage>
</organism>
<reference evidence="1" key="1">
    <citation type="submission" date="2020-03" db="EMBL/GenBank/DDBJ databases">
        <title>The deep terrestrial virosphere.</title>
        <authorList>
            <person name="Holmfeldt K."/>
            <person name="Nilsson E."/>
            <person name="Simone D."/>
            <person name="Lopez-Fernandez M."/>
            <person name="Wu X."/>
            <person name="de Brujin I."/>
            <person name="Lundin D."/>
            <person name="Andersson A."/>
            <person name="Bertilsson S."/>
            <person name="Dopson M."/>
        </authorList>
    </citation>
    <scope>NUCLEOTIDE SEQUENCE</scope>
    <source>
        <strain evidence="1">MM415B01456</strain>
    </source>
</reference>
<sequence length="98" mass="11861">MRCERIWSNPFTNRDLMYHFTTPIFNNHMTEIHSKRQYNKLLKENKLVSITKNELQTIKPKDNAEKNRKETVKKVAQKLRNDGVAKHFSSYVRRFHNK</sequence>
<accession>A0A6M3ILV3</accession>
<gene>
    <name evidence="1" type="ORF">MM415B01456_0006</name>
</gene>
<proteinExistence type="predicted"/>
<dbReference type="AlphaFoldDB" id="A0A6M3ILV3"/>